<dbReference type="InterPro" id="IPR036188">
    <property type="entry name" value="FAD/NAD-bd_sf"/>
</dbReference>
<dbReference type="AlphaFoldDB" id="A0A1H0UKI9"/>
<gene>
    <name evidence="1" type="ORF">SAMN05192558_111265</name>
</gene>
<dbReference type="Gene3D" id="3.50.50.60">
    <property type="entry name" value="FAD/NAD(P)-binding domain"/>
    <property type="match status" value="1"/>
</dbReference>
<accession>A0A1H0UKI9</accession>
<sequence>MRRVIVAGGSLAGLLAARVLHDVADEVVVVEPDDLPDSAANRAGTPHGDQFHVLLGLAQQLFAHWFPTLFDRLALDGAVGYSHAETRMFVDGRMRLPVPGDPLMPIMRPLLEWHVRGDVLKLPKVRLVRDRVVGLTAGLGRVDGVRLASRASVGTADLVIDATGRSSRLGDWLLRLDFAPPPKRRMDLDLGYATTLYRRFPEQRLDDLVAVHSLRSAGSAEPGVSVVAPAGPDRWICTVSAYGAQRPGRSAEEFRARCEREPAAGFAALARECEPAGPVSVYRYPHSVRRDFHELRRFPEGLVPVGDAVASFNPVYGQGMPSAALHASALGAWLASGEDVHGYFRRLRVLVDAAWQTSVVADLALPHLRADRPRGHRLMRAVSEAIDRATLTDPIVARRFLDVVNLRAHPRTLLHPTLLARAFLAPTPTRAPRVQHPEPRVAPSRH</sequence>
<evidence type="ECO:0000313" key="1">
    <source>
        <dbReference type="EMBL" id="SDP66699.1"/>
    </source>
</evidence>
<protein>
    <submittedName>
        <fullName evidence="1">Dehydrogenase (Flavoprotein)</fullName>
    </submittedName>
</protein>
<dbReference type="SUPFAM" id="SSF51905">
    <property type="entry name" value="FAD/NAD(P)-binding domain"/>
    <property type="match status" value="1"/>
</dbReference>
<dbReference type="EMBL" id="FNJB01000011">
    <property type="protein sequence ID" value="SDP66699.1"/>
    <property type="molecule type" value="Genomic_DNA"/>
</dbReference>
<dbReference type="RefSeq" id="WP_176926825.1">
    <property type="nucleotide sequence ID" value="NZ_FNDV01000001.1"/>
</dbReference>
<evidence type="ECO:0000313" key="2">
    <source>
        <dbReference type="Proteomes" id="UP000199651"/>
    </source>
</evidence>
<dbReference type="STRING" id="504798.SAMN05421871_101316"/>
<dbReference type="PANTHER" id="PTHR43422:SF3">
    <property type="entry name" value="THIAMINE THIAZOLE SYNTHASE"/>
    <property type="match status" value="1"/>
</dbReference>
<dbReference type="Proteomes" id="UP000199651">
    <property type="component" value="Unassembled WGS sequence"/>
</dbReference>
<proteinExistence type="predicted"/>
<dbReference type="PANTHER" id="PTHR43422">
    <property type="entry name" value="THIAMINE THIAZOLE SYNTHASE"/>
    <property type="match status" value="1"/>
</dbReference>
<reference evidence="2" key="1">
    <citation type="submission" date="2016-10" db="EMBL/GenBank/DDBJ databases">
        <authorList>
            <person name="Varghese N."/>
            <person name="Submissions S."/>
        </authorList>
    </citation>
    <scope>NUCLEOTIDE SEQUENCE [LARGE SCALE GENOMIC DNA]</scope>
    <source>
        <strain evidence="2">IBRC-M 10655</strain>
    </source>
</reference>
<name>A0A1H0UKI9_9PSEU</name>
<organism evidence="1 2">
    <name type="scientific">Actinokineospora alba</name>
    <dbReference type="NCBI Taxonomy" id="504798"/>
    <lineage>
        <taxon>Bacteria</taxon>
        <taxon>Bacillati</taxon>
        <taxon>Actinomycetota</taxon>
        <taxon>Actinomycetes</taxon>
        <taxon>Pseudonocardiales</taxon>
        <taxon>Pseudonocardiaceae</taxon>
        <taxon>Actinokineospora</taxon>
    </lineage>
</organism>
<keyword evidence="2" id="KW-1185">Reference proteome</keyword>